<comment type="similarity">
    <text evidence="1">Belongs to the E.coli NlpD/Haemophilus LppB family.</text>
</comment>
<dbReference type="Gene3D" id="3.10.350.10">
    <property type="entry name" value="LysM domain"/>
    <property type="match status" value="1"/>
</dbReference>
<evidence type="ECO:0000259" key="4">
    <source>
        <dbReference type="PROSITE" id="PS51782"/>
    </source>
</evidence>
<dbReference type="SUPFAM" id="SSF51261">
    <property type="entry name" value="Duplicated hybrid motif"/>
    <property type="match status" value="1"/>
</dbReference>
<feature type="domain" description="LysM" evidence="4">
    <location>
        <begin position="34"/>
        <end position="78"/>
    </location>
</feature>
<reference evidence="5 6" key="1">
    <citation type="submission" date="2018-06" db="EMBL/GenBank/DDBJ databases">
        <authorList>
            <consortium name="Pathogen Informatics"/>
            <person name="Doyle S."/>
        </authorList>
    </citation>
    <scope>NUCLEOTIDE SEQUENCE [LARGE SCALE GENOMIC DNA]</scope>
    <source>
        <strain evidence="5 6">NCTC10660</strain>
    </source>
</reference>
<feature type="signal peptide" evidence="3">
    <location>
        <begin position="1"/>
        <end position="21"/>
    </location>
</feature>
<feature type="compositionally biased region" description="Low complexity" evidence="2">
    <location>
        <begin position="240"/>
        <end position="255"/>
    </location>
</feature>
<dbReference type="SMART" id="SM00257">
    <property type="entry name" value="LysM"/>
    <property type="match status" value="1"/>
</dbReference>
<dbReference type="PANTHER" id="PTHR21666">
    <property type="entry name" value="PEPTIDASE-RELATED"/>
    <property type="match status" value="1"/>
</dbReference>
<evidence type="ECO:0000313" key="5">
    <source>
        <dbReference type="EMBL" id="STZ67976.1"/>
    </source>
</evidence>
<dbReference type="CDD" id="cd00118">
    <property type="entry name" value="LysM"/>
    <property type="match status" value="1"/>
</dbReference>
<evidence type="ECO:0000256" key="2">
    <source>
        <dbReference type="SAM" id="MobiDB-lite"/>
    </source>
</evidence>
<evidence type="ECO:0000313" key="6">
    <source>
        <dbReference type="Proteomes" id="UP000254927"/>
    </source>
</evidence>
<dbReference type="CDD" id="cd12797">
    <property type="entry name" value="M23_peptidase"/>
    <property type="match status" value="1"/>
</dbReference>
<dbReference type="Pfam" id="PF01476">
    <property type="entry name" value="LysM"/>
    <property type="match status" value="1"/>
</dbReference>
<feature type="region of interest" description="Disordered" evidence="2">
    <location>
        <begin position="228"/>
        <end position="255"/>
    </location>
</feature>
<accession>A0A378TYI7</accession>
<organism evidence="5 6">
    <name type="scientific">Neisseria elongata</name>
    <dbReference type="NCBI Taxonomy" id="495"/>
    <lineage>
        <taxon>Bacteria</taxon>
        <taxon>Pseudomonadati</taxon>
        <taxon>Pseudomonadota</taxon>
        <taxon>Betaproteobacteria</taxon>
        <taxon>Neisseriales</taxon>
        <taxon>Neisseriaceae</taxon>
        <taxon>Neisseria</taxon>
    </lineage>
</organism>
<feature type="chain" id="PRO_5017069749" evidence="3">
    <location>
        <begin position="22"/>
        <end position="255"/>
    </location>
</feature>
<protein>
    <submittedName>
        <fullName evidence="5">Membrane peptidase</fullName>
    </submittedName>
</protein>
<dbReference type="Pfam" id="PF01551">
    <property type="entry name" value="Peptidase_M23"/>
    <property type="match status" value="1"/>
</dbReference>
<dbReference type="AlphaFoldDB" id="A0A378TYI7"/>
<dbReference type="GeneID" id="93352460"/>
<dbReference type="PROSITE" id="PS51782">
    <property type="entry name" value="LYSM"/>
    <property type="match status" value="1"/>
</dbReference>
<dbReference type="EMBL" id="UGQW01000002">
    <property type="protein sequence ID" value="STZ67976.1"/>
    <property type="molecule type" value="Genomic_DNA"/>
</dbReference>
<dbReference type="InterPro" id="IPR016047">
    <property type="entry name" value="M23ase_b-sheet_dom"/>
</dbReference>
<dbReference type="PROSITE" id="PS51257">
    <property type="entry name" value="PROKAR_LIPOPROTEIN"/>
    <property type="match status" value="1"/>
</dbReference>
<dbReference type="Gene3D" id="2.70.70.10">
    <property type="entry name" value="Glucose Permease (Domain IIA)"/>
    <property type="match status" value="1"/>
</dbReference>
<dbReference type="InterPro" id="IPR036779">
    <property type="entry name" value="LysM_dom_sf"/>
</dbReference>
<dbReference type="InterPro" id="IPR018392">
    <property type="entry name" value="LysM"/>
</dbReference>
<evidence type="ECO:0000256" key="3">
    <source>
        <dbReference type="SAM" id="SignalP"/>
    </source>
</evidence>
<sequence length="255" mass="26473">MKTLFTPLKTLSCAVAVSLLAACASSNPSGTPDGYYRVQSGDTLNRIAMRFNQTPAVLAKWNNLSDPSKISVGQLLRVRQNAGGKGGAGTAGEQTVPHKRLQFNLPSDNAVLTRYDGRNKGIDFDGKPGDPVKAAADGKIMYAGNGVRGYGNLILISHNPGTLTAYAHNDKLLVKKGQTVRAGDTIATMGSSDADRVKLHFEVRINGKAVNPEPLLPALPPVVPSVSAAPAPTPTPAPATPAVETAPATAETVSG</sequence>
<proteinExistence type="inferred from homology"/>
<dbReference type="PANTHER" id="PTHR21666:SF263">
    <property type="entry name" value="MUREIN HYDROLASE ACTIVATOR NLPD"/>
    <property type="match status" value="1"/>
</dbReference>
<evidence type="ECO:0000256" key="1">
    <source>
        <dbReference type="ARBA" id="ARBA00038420"/>
    </source>
</evidence>
<dbReference type="RefSeq" id="WP_049248745.1">
    <property type="nucleotide sequence ID" value="NZ_CP031252.1"/>
</dbReference>
<keyword evidence="3" id="KW-0732">Signal</keyword>
<dbReference type="Proteomes" id="UP000254927">
    <property type="component" value="Unassembled WGS sequence"/>
</dbReference>
<dbReference type="GO" id="GO:0004222">
    <property type="term" value="F:metalloendopeptidase activity"/>
    <property type="evidence" value="ECO:0007669"/>
    <property type="project" value="TreeGrafter"/>
</dbReference>
<dbReference type="InterPro" id="IPR011055">
    <property type="entry name" value="Dup_hybrid_motif"/>
</dbReference>
<name>A0A378TYI7_NEIEL</name>
<gene>
    <name evidence="5" type="primary">nlpD_1</name>
    <name evidence="5" type="ORF">NCTC10660_01475</name>
</gene>
<dbReference type="InterPro" id="IPR050570">
    <property type="entry name" value="Cell_wall_metabolism_enzyme"/>
</dbReference>